<dbReference type="GO" id="GO:0000287">
    <property type="term" value="F:magnesium ion binding"/>
    <property type="evidence" value="ECO:0007669"/>
    <property type="project" value="TreeGrafter"/>
</dbReference>
<dbReference type="EMBL" id="ACJX03000001">
    <property type="protein sequence ID" value="KRT35221.1"/>
    <property type="molecule type" value="Genomic_DNA"/>
</dbReference>
<keyword evidence="7 10" id="KW-0460">Magnesium</keyword>
<comment type="subcellular location">
    <subcellularLocation>
        <location evidence="7">Cytoplasm</location>
    </subcellularLocation>
</comment>
<name>A0A0T5XBX6_9BACT</name>
<keyword evidence="5 7" id="KW-0808">Transferase</keyword>
<reference evidence="12" key="1">
    <citation type="submission" date="2012-09" db="EMBL/GenBank/DDBJ databases">
        <authorList>
            <person name="Weinstock G."/>
            <person name="Sodergren E."/>
            <person name="Clifton S."/>
            <person name="Fulton L."/>
            <person name="Fulton B."/>
            <person name="Courtney L."/>
            <person name="Fronick C."/>
            <person name="Harrison M."/>
            <person name="Strong C."/>
            <person name="Farmer C."/>
            <person name="Delehaunty K."/>
            <person name="Markovic C."/>
            <person name="Hall O."/>
            <person name="Minx P."/>
            <person name="Tomlinson C."/>
            <person name="Mitreva M."/>
            <person name="Nelson J."/>
            <person name="Hou S."/>
            <person name="Wollam A."/>
            <person name="Pepin K.H."/>
            <person name="Johnson M."/>
            <person name="Bhonagiri V."/>
            <person name="Nash W.E."/>
            <person name="Suruliraj S."/>
            <person name="Warren W."/>
            <person name="Chinwalla A."/>
            <person name="Mardis E.R."/>
            <person name="Wilson R.K."/>
        </authorList>
    </citation>
    <scope>NUCLEOTIDE SEQUENCE [LARGE SCALE GENOMIC DNA]</scope>
    <source>
        <strain evidence="12">OS1</strain>
    </source>
</reference>
<dbReference type="InterPro" id="IPR040442">
    <property type="entry name" value="Pyrv_kinase-like_dom_sf"/>
</dbReference>
<sequence>MLIHKKRWRVMSKKSRLDLMKMKEKGEPVAWITAYDFPTASFAEQAGMDMILVGDSLGMVLLGYKGTIPVTMEECITCCKAVRRGAPNTFCIGDMPFMSYQISDEDAVYNAGRFLKEADMDAVKLEGGRRVITRIKAIADAGILVMGHIGLTPQSSGVLGGFKAQGRDPKSARDLIMDARAIEEAGAFALLLEAVPPELTKFIAKDLSIPVYSIGAGAPCDGQLLICGDMLGLFQAFTPKFVKKYANVAEVETEAFKAFIEDVKTGKFPEDQHCYHILPETAEEYQKMLEELRR</sequence>
<feature type="binding site" evidence="7 9">
    <location>
        <position position="94"/>
    </location>
    <ligand>
        <name>3-methyl-2-oxobutanoate</name>
        <dbReference type="ChEBI" id="CHEBI:11851"/>
    </ligand>
</feature>
<feature type="binding site" evidence="7 9">
    <location>
        <position position="124"/>
    </location>
    <ligand>
        <name>3-methyl-2-oxobutanoate</name>
        <dbReference type="ChEBI" id="CHEBI:11851"/>
    </ligand>
</feature>
<evidence type="ECO:0000256" key="9">
    <source>
        <dbReference type="PIRSR" id="PIRSR000388-2"/>
    </source>
</evidence>
<comment type="catalytic activity">
    <reaction evidence="7">
        <text>(6R)-5,10-methylene-5,6,7,8-tetrahydrofolate + 3-methyl-2-oxobutanoate + H2O = 2-dehydropantoate + (6S)-5,6,7,8-tetrahydrofolate</text>
        <dbReference type="Rhea" id="RHEA:11824"/>
        <dbReference type="ChEBI" id="CHEBI:11561"/>
        <dbReference type="ChEBI" id="CHEBI:11851"/>
        <dbReference type="ChEBI" id="CHEBI:15377"/>
        <dbReference type="ChEBI" id="CHEBI:15636"/>
        <dbReference type="ChEBI" id="CHEBI:57453"/>
        <dbReference type="EC" id="2.1.2.11"/>
    </reaction>
</comment>
<protein>
    <recommendedName>
        <fullName evidence="7">3-methyl-2-oxobutanoate hydroxymethyltransferase</fullName>
        <ecNumber evidence="7">2.1.2.11</ecNumber>
    </recommendedName>
    <alternativeName>
        <fullName evidence="7">Ketopantoate hydroxymethyltransferase</fullName>
        <shortName evidence="7">KPHMT</shortName>
    </alternativeName>
</protein>
<dbReference type="FunFam" id="3.20.20.60:FF:000003">
    <property type="entry name" value="3-methyl-2-oxobutanoate hydroxymethyltransferase"/>
    <property type="match status" value="1"/>
</dbReference>
<organism evidence="11 12">
    <name type="scientific">Acetomicrobium hydrogeniformans ATCC BAA-1850</name>
    <dbReference type="NCBI Taxonomy" id="592015"/>
    <lineage>
        <taxon>Bacteria</taxon>
        <taxon>Thermotogati</taxon>
        <taxon>Synergistota</taxon>
        <taxon>Synergistia</taxon>
        <taxon>Synergistales</taxon>
        <taxon>Acetomicrobiaceae</taxon>
        <taxon>Acetomicrobium</taxon>
    </lineage>
</organism>
<evidence type="ECO:0000313" key="11">
    <source>
        <dbReference type="EMBL" id="KRT35221.1"/>
    </source>
</evidence>
<dbReference type="HAMAP" id="MF_00156">
    <property type="entry name" value="PanB"/>
    <property type="match status" value="1"/>
</dbReference>
<comment type="function">
    <text evidence="6 7">Catalyzes the reversible reaction in which hydroxymethyl group from 5,10-methylenetetrahydrofolate is transferred onto alpha-ketoisovalerate to form ketopantoate.</text>
</comment>
<dbReference type="InterPro" id="IPR015813">
    <property type="entry name" value="Pyrv/PenolPyrv_kinase-like_dom"/>
</dbReference>
<dbReference type="InterPro" id="IPR003700">
    <property type="entry name" value="Pantoate_hydroxy_MeTrfase"/>
</dbReference>
<evidence type="ECO:0000313" key="12">
    <source>
        <dbReference type="Proteomes" id="UP000005273"/>
    </source>
</evidence>
<dbReference type="AlphaFoldDB" id="A0A0T5XBX6"/>
<keyword evidence="11" id="KW-0489">Methyltransferase</keyword>
<dbReference type="NCBIfam" id="TIGR00222">
    <property type="entry name" value="panB"/>
    <property type="match status" value="1"/>
</dbReference>
<evidence type="ECO:0000256" key="3">
    <source>
        <dbReference type="ARBA" id="ARBA00011424"/>
    </source>
</evidence>
<dbReference type="GO" id="GO:0015940">
    <property type="term" value="P:pantothenate biosynthetic process"/>
    <property type="evidence" value="ECO:0007669"/>
    <property type="project" value="UniProtKB-UniRule"/>
</dbReference>
<keyword evidence="4 7" id="KW-0566">Pantothenate biosynthesis</keyword>
<comment type="caution">
    <text evidence="11">The sequence shown here is derived from an EMBL/GenBank/DDBJ whole genome shotgun (WGS) entry which is preliminary data.</text>
</comment>
<keyword evidence="7 10" id="KW-0479">Metal-binding</keyword>
<accession>A0A0T5XBX6</accession>
<dbReference type="GO" id="GO:0003864">
    <property type="term" value="F:3-methyl-2-oxobutanoate hydroxymethyltransferase activity"/>
    <property type="evidence" value="ECO:0007669"/>
    <property type="project" value="UniProtKB-UniRule"/>
</dbReference>
<dbReference type="STRING" id="592015.HMPREF1705_04485"/>
<dbReference type="UniPathway" id="UPA00028">
    <property type="reaction ID" value="UER00003"/>
</dbReference>
<dbReference type="GO" id="GO:0008168">
    <property type="term" value="F:methyltransferase activity"/>
    <property type="evidence" value="ECO:0007669"/>
    <property type="project" value="UniProtKB-KW"/>
</dbReference>
<dbReference type="SUPFAM" id="SSF51621">
    <property type="entry name" value="Phosphoenolpyruvate/pyruvate domain"/>
    <property type="match status" value="1"/>
</dbReference>
<comment type="subunit">
    <text evidence="3 7">Homodecamer; pentamer of dimers.</text>
</comment>
<comment type="cofactor">
    <cofactor evidence="7 10">
        <name>Mg(2+)</name>
        <dbReference type="ChEBI" id="CHEBI:18420"/>
    </cofactor>
    <text evidence="7 10">Binds 1 Mg(2+) ion per subunit.</text>
</comment>
<feature type="binding site" evidence="7 10">
    <location>
        <position position="55"/>
    </location>
    <ligand>
        <name>Mg(2+)</name>
        <dbReference type="ChEBI" id="CHEBI:18420"/>
    </ligand>
</feature>
<dbReference type="CDD" id="cd06557">
    <property type="entry name" value="KPHMT-like"/>
    <property type="match status" value="1"/>
</dbReference>
<dbReference type="PANTHER" id="PTHR20881:SF0">
    <property type="entry name" value="3-METHYL-2-OXOBUTANOATE HYDROXYMETHYLTRANSFERASE"/>
    <property type="match status" value="1"/>
</dbReference>
<feature type="binding site" evidence="7 10">
    <location>
        <position position="126"/>
    </location>
    <ligand>
        <name>Mg(2+)</name>
        <dbReference type="ChEBI" id="CHEBI:18420"/>
    </ligand>
</feature>
<dbReference type="NCBIfam" id="NF001452">
    <property type="entry name" value="PRK00311.1"/>
    <property type="match status" value="1"/>
</dbReference>
<proteinExistence type="inferred from homology"/>
<evidence type="ECO:0000256" key="4">
    <source>
        <dbReference type="ARBA" id="ARBA00022655"/>
    </source>
</evidence>
<dbReference type="EC" id="2.1.2.11" evidence="7"/>
<keyword evidence="12" id="KW-1185">Reference proteome</keyword>
<dbReference type="GO" id="GO:0032259">
    <property type="term" value="P:methylation"/>
    <property type="evidence" value="ECO:0007669"/>
    <property type="project" value="UniProtKB-KW"/>
</dbReference>
<comment type="pathway">
    <text evidence="1 7">Cofactor biosynthesis; (R)-pantothenate biosynthesis; (R)-pantoate from 3-methyl-2-oxobutanoate: step 1/2.</text>
</comment>
<evidence type="ECO:0000256" key="1">
    <source>
        <dbReference type="ARBA" id="ARBA00005033"/>
    </source>
</evidence>
<comment type="similarity">
    <text evidence="2 7">Belongs to the PanB family.</text>
</comment>
<evidence type="ECO:0000256" key="5">
    <source>
        <dbReference type="ARBA" id="ARBA00022679"/>
    </source>
</evidence>
<dbReference type="GO" id="GO:0005737">
    <property type="term" value="C:cytoplasm"/>
    <property type="evidence" value="ECO:0007669"/>
    <property type="project" value="UniProtKB-SubCell"/>
</dbReference>
<dbReference type="Pfam" id="PF02548">
    <property type="entry name" value="Pantoate_transf"/>
    <property type="match status" value="1"/>
</dbReference>
<dbReference type="Proteomes" id="UP000005273">
    <property type="component" value="Unassembled WGS sequence"/>
</dbReference>
<keyword evidence="7" id="KW-0963">Cytoplasm</keyword>
<dbReference type="Gene3D" id="3.20.20.60">
    <property type="entry name" value="Phosphoenolpyruvate-binding domains"/>
    <property type="match status" value="1"/>
</dbReference>
<dbReference type="PANTHER" id="PTHR20881">
    <property type="entry name" value="3-METHYL-2-OXOBUTANOATE HYDROXYMETHYLTRANSFERASE"/>
    <property type="match status" value="1"/>
</dbReference>
<evidence type="ECO:0000256" key="10">
    <source>
        <dbReference type="PIRSR" id="PIRSR000388-3"/>
    </source>
</evidence>
<evidence type="ECO:0000256" key="6">
    <source>
        <dbReference type="ARBA" id="ARBA00056497"/>
    </source>
</evidence>
<feature type="binding site" evidence="7 10">
    <location>
        <position position="94"/>
    </location>
    <ligand>
        <name>Mg(2+)</name>
        <dbReference type="ChEBI" id="CHEBI:18420"/>
    </ligand>
</feature>
<dbReference type="PIRSF" id="PIRSF000388">
    <property type="entry name" value="Pantoate_hydroxy_MeTrfase"/>
    <property type="match status" value="1"/>
</dbReference>
<feature type="binding site" evidence="7 9">
    <location>
        <begin position="55"/>
        <end position="56"/>
    </location>
    <ligand>
        <name>3-methyl-2-oxobutanoate</name>
        <dbReference type="ChEBI" id="CHEBI:11851"/>
    </ligand>
</feature>
<evidence type="ECO:0000256" key="7">
    <source>
        <dbReference type="HAMAP-Rule" id="MF_00156"/>
    </source>
</evidence>
<evidence type="ECO:0000256" key="2">
    <source>
        <dbReference type="ARBA" id="ARBA00008676"/>
    </source>
</evidence>
<evidence type="ECO:0000256" key="8">
    <source>
        <dbReference type="PIRSR" id="PIRSR000388-1"/>
    </source>
</evidence>
<feature type="active site" description="Proton acceptor" evidence="7 8">
    <location>
        <position position="193"/>
    </location>
</feature>
<gene>
    <name evidence="7" type="primary">panB</name>
    <name evidence="11" type="ORF">HMPREF1705_04485</name>
</gene>